<name>A0A1M5T864_9BACT</name>
<keyword evidence="3 5" id="KW-0067">ATP-binding</keyword>
<dbReference type="PANTHER" id="PTHR42711">
    <property type="entry name" value="ABC TRANSPORTER ATP-BINDING PROTEIN"/>
    <property type="match status" value="1"/>
</dbReference>
<dbReference type="PROSITE" id="PS50893">
    <property type="entry name" value="ABC_TRANSPORTER_2"/>
    <property type="match status" value="1"/>
</dbReference>
<protein>
    <submittedName>
        <fullName evidence="5">ABC-2 type transport system ATP-binding protein</fullName>
    </submittedName>
</protein>
<dbReference type="Pfam" id="PF00005">
    <property type="entry name" value="ABC_tran"/>
    <property type="match status" value="1"/>
</dbReference>
<keyword evidence="6" id="KW-1185">Reference proteome</keyword>
<dbReference type="InterPro" id="IPR003593">
    <property type="entry name" value="AAA+_ATPase"/>
</dbReference>
<organism evidence="5 6">
    <name type="scientific">Thermosipho atlanticus DSM 15807</name>
    <dbReference type="NCBI Taxonomy" id="1123380"/>
    <lineage>
        <taxon>Bacteria</taxon>
        <taxon>Thermotogati</taxon>
        <taxon>Thermotogota</taxon>
        <taxon>Thermotogae</taxon>
        <taxon>Thermotogales</taxon>
        <taxon>Fervidobacteriaceae</taxon>
        <taxon>Thermosipho</taxon>
    </lineage>
</organism>
<dbReference type="InterPro" id="IPR027417">
    <property type="entry name" value="P-loop_NTPase"/>
</dbReference>
<dbReference type="SMART" id="SM00382">
    <property type="entry name" value="AAA"/>
    <property type="match status" value="1"/>
</dbReference>
<gene>
    <name evidence="5" type="ORF">SAMN02745199_1218</name>
</gene>
<evidence type="ECO:0000313" key="5">
    <source>
        <dbReference type="EMBL" id="SHH46912.1"/>
    </source>
</evidence>
<evidence type="ECO:0000256" key="1">
    <source>
        <dbReference type="ARBA" id="ARBA00022448"/>
    </source>
</evidence>
<dbReference type="STRING" id="1123380.SAMN02745199_1218"/>
<evidence type="ECO:0000313" key="6">
    <source>
        <dbReference type="Proteomes" id="UP000242592"/>
    </source>
</evidence>
<dbReference type="GO" id="GO:0005524">
    <property type="term" value="F:ATP binding"/>
    <property type="evidence" value="ECO:0007669"/>
    <property type="project" value="UniProtKB-KW"/>
</dbReference>
<dbReference type="OrthoDB" id="9804819at2"/>
<dbReference type="EMBL" id="FQXN01000004">
    <property type="protein sequence ID" value="SHH46912.1"/>
    <property type="molecule type" value="Genomic_DNA"/>
</dbReference>
<dbReference type="CDD" id="cd03230">
    <property type="entry name" value="ABC_DR_subfamily_A"/>
    <property type="match status" value="1"/>
</dbReference>
<evidence type="ECO:0000256" key="3">
    <source>
        <dbReference type="ARBA" id="ARBA00022840"/>
    </source>
</evidence>
<keyword evidence="2" id="KW-0547">Nucleotide-binding</keyword>
<dbReference type="AlphaFoldDB" id="A0A1M5T864"/>
<proteinExistence type="predicted"/>
<dbReference type="InterPro" id="IPR003439">
    <property type="entry name" value="ABC_transporter-like_ATP-bd"/>
</dbReference>
<dbReference type="Proteomes" id="UP000242592">
    <property type="component" value="Unassembled WGS sequence"/>
</dbReference>
<dbReference type="PANTHER" id="PTHR42711:SF18">
    <property type="entry name" value="ABC TRANSPORTER, ATP-BINDING PROTEIN"/>
    <property type="match status" value="1"/>
</dbReference>
<dbReference type="GO" id="GO:0016887">
    <property type="term" value="F:ATP hydrolysis activity"/>
    <property type="evidence" value="ECO:0007669"/>
    <property type="project" value="InterPro"/>
</dbReference>
<dbReference type="RefSeq" id="WP_073073218.1">
    <property type="nucleotide sequence ID" value="NZ_FQXN01000004.1"/>
</dbReference>
<evidence type="ECO:0000256" key="2">
    <source>
        <dbReference type="ARBA" id="ARBA00022741"/>
    </source>
</evidence>
<dbReference type="InterPro" id="IPR050763">
    <property type="entry name" value="ABC_transporter_ATP-binding"/>
</dbReference>
<feature type="domain" description="ABC transporter" evidence="4">
    <location>
        <begin position="4"/>
        <end position="239"/>
    </location>
</feature>
<keyword evidence="1" id="KW-0813">Transport</keyword>
<dbReference type="SUPFAM" id="SSF52540">
    <property type="entry name" value="P-loop containing nucleoside triphosphate hydrolases"/>
    <property type="match status" value="1"/>
</dbReference>
<accession>A0A1M5T864</accession>
<dbReference type="Gene3D" id="3.40.50.300">
    <property type="entry name" value="P-loop containing nucleotide triphosphate hydrolases"/>
    <property type="match status" value="1"/>
</dbReference>
<sequence>MEALEVEGLKKTYVSKNKRVEAVRGISFYVNKGEVFSILGPNGAGKTTTIKAILRLVIPEEGKVHVNRIDISKHISEALKNLSAVLEGNRNIHWKMTVYENLRYFGYIRGLGGRFLKRRVEEVLEFVELTDKRNELAGKLSRGMQQRLAIAIALLPDTPIILLDEPTLGLDVESSIKVREMLIRLAKKGKTILLSTHDMHLVEKVADRVLIINNGKVIVCDKKENLINAFKKKAYKIVFEGEDHYVDLKKYGKLYEENGEKILEVQLENMEELYKIMDYFKEKQIEIKHLESIMINFEEIFVNFVRSGRQ</sequence>
<reference evidence="6" key="1">
    <citation type="submission" date="2016-11" db="EMBL/GenBank/DDBJ databases">
        <authorList>
            <person name="Varghese N."/>
            <person name="Submissions S."/>
        </authorList>
    </citation>
    <scope>NUCLEOTIDE SEQUENCE [LARGE SCALE GENOMIC DNA]</scope>
    <source>
        <strain evidence="6">DSM 15807</strain>
    </source>
</reference>
<evidence type="ECO:0000259" key="4">
    <source>
        <dbReference type="PROSITE" id="PS50893"/>
    </source>
</evidence>